<dbReference type="EMBL" id="BAABAA010000003">
    <property type="protein sequence ID" value="GAA3561970.1"/>
    <property type="molecule type" value="Genomic_DNA"/>
</dbReference>
<feature type="region of interest" description="Disordered" evidence="1">
    <location>
        <begin position="415"/>
        <end position="454"/>
    </location>
</feature>
<gene>
    <name evidence="2" type="ORF">GCM10022235_33030</name>
</gene>
<protein>
    <submittedName>
        <fullName evidence="2">Uncharacterized protein</fullName>
    </submittedName>
</protein>
<feature type="compositionally biased region" description="Low complexity" evidence="1">
    <location>
        <begin position="419"/>
        <end position="430"/>
    </location>
</feature>
<keyword evidence="3" id="KW-1185">Reference proteome</keyword>
<name>A0ABP6X8B1_9ACTN</name>
<feature type="compositionally biased region" description="Low complexity" evidence="1">
    <location>
        <begin position="441"/>
        <end position="454"/>
    </location>
</feature>
<evidence type="ECO:0000256" key="1">
    <source>
        <dbReference type="SAM" id="MobiDB-lite"/>
    </source>
</evidence>
<dbReference type="RefSeq" id="WP_344841395.1">
    <property type="nucleotide sequence ID" value="NZ_BAABAA010000003.1"/>
</dbReference>
<accession>A0ABP6X8B1</accession>
<proteinExistence type="predicted"/>
<dbReference type="Proteomes" id="UP001501222">
    <property type="component" value="Unassembled WGS sequence"/>
</dbReference>
<reference evidence="3" key="1">
    <citation type="journal article" date="2019" name="Int. J. Syst. Evol. Microbiol.">
        <title>The Global Catalogue of Microorganisms (GCM) 10K type strain sequencing project: providing services to taxonomists for standard genome sequencing and annotation.</title>
        <authorList>
            <consortium name="The Broad Institute Genomics Platform"/>
            <consortium name="The Broad Institute Genome Sequencing Center for Infectious Disease"/>
            <person name="Wu L."/>
            <person name="Ma J."/>
        </authorList>
    </citation>
    <scope>NUCLEOTIDE SEQUENCE [LARGE SCALE GENOMIC DNA]</scope>
    <source>
        <strain evidence="3">JCM 16928</strain>
    </source>
</reference>
<evidence type="ECO:0000313" key="3">
    <source>
        <dbReference type="Proteomes" id="UP001501222"/>
    </source>
</evidence>
<organism evidence="2 3">
    <name type="scientific">Kribbella ginsengisoli</name>
    <dbReference type="NCBI Taxonomy" id="363865"/>
    <lineage>
        <taxon>Bacteria</taxon>
        <taxon>Bacillati</taxon>
        <taxon>Actinomycetota</taxon>
        <taxon>Actinomycetes</taxon>
        <taxon>Propionibacteriales</taxon>
        <taxon>Kribbellaceae</taxon>
        <taxon>Kribbella</taxon>
    </lineage>
</organism>
<evidence type="ECO:0000313" key="2">
    <source>
        <dbReference type="EMBL" id="GAA3561970.1"/>
    </source>
</evidence>
<sequence length="454" mass="49489">MAGRPWVLVDIDGVLNPEKNQAERGFTPYRLKGEEYLVWLHPEHGRMLNELDREGLVDLRWGTTWNDAANRMVGPAIGLDRRWEFVNIDRAAAGPVRFGHNWKAVSVREGVGDQAFAWLDDAITEPDRLWAEDRVLDEGIPTLLMPIDRNVGLQPAHLEEVRHWAQSVSEPSPVSAGQLLRRTPDLAADPVAAGRAEWLARTVAALPDTVAAGNGVVSRSELALSVWDRTGHAVTAEYKASRGGRPVDDFVRQSLRRYGRGQGDAAVAWADRAALRASAPHAGHVRPVGPHEHRLVLPAQPSREHGYQVQALIDSAAAVIGTNPEWQRVQKSVQVGADGPTMLVNLRADRKTTSTGLTLAFGNAGAVERPYEELLRGGPEAALEAVRTATDYEIEPLQQVVRGAQADAQGLRLSPLTDPALLPPGAARPGTTVRAENSRWTGTTGQQNTTRTME</sequence>
<comment type="caution">
    <text evidence="2">The sequence shown here is derived from an EMBL/GenBank/DDBJ whole genome shotgun (WGS) entry which is preliminary data.</text>
</comment>